<dbReference type="Proteomes" id="UP000515275">
    <property type="component" value="Chromosome"/>
</dbReference>
<dbReference type="EMBL" id="CP046883">
    <property type="protein sequence ID" value="QNH95574.1"/>
    <property type="molecule type" value="Genomic_DNA"/>
</dbReference>
<evidence type="ECO:0000313" key="2">
    <source>
        <dbReference type="Proteomes" id="UP000515275"/>
    </source>
</evidence>
<dbReference type="KEGG" id="cans:GP473_01675"/>
<proteinExistence type="predicted"/>
<name>A0A7G7YM54_9CORY</name>
<reference evidence="1 2" key="1">
    <citation type="submission" date="2019-12" db="EMBL/GenBank/DDBJ databases">
        <title>Corynebacterium sp. nov., isolated from feces of the Anser Albifrons in China.</title>
        <authorList>
            <person name="Liu Q."/>
        </authorList>
    </citation>
    <scope>NUCLEOTIDE SEQUENCE [LARGE SCALE GENOMIC DNA]</scope>
    <source>
        <strain evidence="1 2">23H37-10</strain>
    </source>
</reference>
<protein>
    <submittedName>
        <fullName evidence="1">Uncharacterized protein</fullName>
    </submittedName>
</protein>
<organism evidence="1 2">
    <name type="scientific">Corynebacterium anserum</name>
    <dbReference type="NCBI Taxonomy" id="2684406"/>
    <lineage>
        <taxon>Bacteria</taxon>
        <taxon>Bacillati</taxon>
        <taxon>Actinomycetota</taxon>
        <taxon>Actinomycetes</taxon>
        <taxon>Mycobacteriales</taxon>
        <taxon>Corynebacteriaceae</taxon>
        <taxon>Corynebacterium</taxon>
    </lineage>
</organism>
<sequence length="112" mass="12902">MKHTYVIIYPDNARPSAVWGVDEAEENAFCSAAHQALRNSPHSFDGWIREWRENFQSEGRVGVAQRWNSSFDPLQWIADGEELSSVIEANTNYRIVRAFKAYARNPKTVRSE</sequence>
<gene>
    <name evidence="1" type="ORF">GP473_01675</name>
</gene>
<dbReference type="RefSeq" id="WP_185769440.1">
    <property type="nucleotide sequence ID" value="NZ_WWCA01000007.1"/>
</dbReference>
<evidence type="ECO:0000313" key="1">
    <source>
        <dbReference type="EMBL" id="QNH95574.1"/>
    </source>
</evidence>
<accession>A0A7G7YM54</accession>
<dbReference type="AlphaFoldDB" id="A0A7G7YM54"/>
<keyword evidence="2" id="KW-1185">Reference proteome</keyword>